<evidence type="ECO:0000256" key="1">
    <source>
        <dbReference type="SAM" id="SignalP"/>
    </source>
</evidence>
<proteinExistence type="predicted"/>
<evidence type="ECO:0000313" key="3">
    <source>
        <dbReference type="Proteomes" id="UP000234456"/>
    </source>
</evidence>
<dbReference type="InterPro" id="IPR010694">
    <property type="entry name" value="Uncharacterised_VirK"/>
</dbReference>
<feature type="chain" id="PRO_5014736421" description="VirK protein" evidence="1">
    <location>
        <begin position="36"/>
        <end position="171"/>
    </location>
</feature>
<dbReference type="OrthoDB" id="9029477at2"/>
<sequence>MSTHHAFRSLQPALRTALMCAALTALTTAPQLAQAQVAPRLAVSHYDVLRTELFSGIPVTAVFSPSQCPNGQGAGAKAAAPVVHGGFAVRDFLEVEGSNIGFSNQHLTLRPDGTPVLELAQYRVTPDDKATVTVSFLSPLTYQAVSAPQTFQCAIGAGLDFSIGLAGLLRR</sequence>
<dbReference type="EMBL" id="PKQE01000002">
    <property type="protein sequence ID" value="PLC42954.1"/>
    <property type="molecule type" value="Genomic_DNA"/>
</dbReference>
<dbReference type="Proteomes" id="UP000234456">
    <property type="component" value="Unassembled WGS sequence"/>
</dbReference>
<dbReference type="RefSeq" id="WP_102065981.1">
    <property type="nucleotide sequence ID" value="NZ_PKQE01000002.1"/>
</dbReference>
<evidence type="ECO:0008006" key="4">
    <source>
        <dbReference type="Google" id="ProtNLM"/>
    </source>
</evidence>
<protein>
    <recommendedName>
        <fullName evidence="4">VirK protein</fullName>
    </recommendedName>
</protein>
<comment type="caution">
    <text evidence="2">The sequence shown here is derived from an EMBL/GenBank/DDBJ whole genome shotgun (WGS) entry which is preliminary data.</text>
</comment>
<organism evidence="2 3">
    <name type="scientific">Ralstonia pickettii</name>
    <name type="common">Burkholderia pickettii</name>
    <dbReference type="NCBI Taxonomy" id="329"/>
    <lineage>
        <taxon>Bacteria</taxon>
        <taxon>Pseudomonadati</taxon>
        <taxon>Pseudomonadota</taxon>
        <taxon>Betaproteobacteria</taxon>
        <taxon>Burkholderiales</taxon>
        <taxon>Burkholderiaceae</taxon>
        <taxon>Ralstonia</taxon>
    </lineage>
</organism>
<reference evidence="2 3" key="1">
    <citation type="submission" date="2017-12" db="EMBL/GenBank/DDBJ databases">
        <title>Draft genome sequence of Ralstonia pickettii 52.</title>
        <authorList>
            <person name="Zheng B."/>
        </authorList>
    </citation>
    <scope>NUCLEOTIDE SEQUENCE [LARGE SCALE GENOMIC DNA]</scope>
    <source>
        <strain evidence="2 3">52</strain>
    </source>
</reference>
<dbReference type="AlphaFoldDB" id="A0A2N4TTA5"/>
<evidence type="ECO:0000313" key="2">
    <source>
        <dbReference type="EMBL" id="PLC42954.1"/>
    </source>
</evidence>
<name>A0A2N4TTA5_RALPI</name>
<dbReference type="Pfam" id="PF06903">
    <property type="entry name" value="VirK"/>
    <property type="match status" value="1"/>
</dbReference>
<keyword evidence="1" id="KW-0732">Signal</keyword>
<accession>A0A2N4TTA5</accession>
<gene>
    <name evidence="2" type="ORF">C0Q88_13645</name>
</gene>
<feature type="signal peptide" evidence="1">
    <location>
        <begin position="1"/>
        <end position="35"/>
    </location>
</feature>